<keyword evidence="1 3" id="KW-0210">Decarboxylase</keyword>
<feature type="domain" description="Amidohydrolase-related" evidence="4">
    <location>
        <begin position="70"/>
        <end position="343"/>
    </location>
</feature>
<dbReference type="SUPFAM" id="SSF51556">
    <property type="entry name" value="Metallo-dependent hydrolases"/>
    <property type="match status" value="1"/>
</dbReference>
<comment type="caution">
    <text evidence="5">The sequence shown here is derived from an EMBL/GenBank/DDBJ whole genome shotgun (WGS) entry which is preliminary data.</text>
</comment>
<dbReference type="AlphaFoldDB" id="A0A9P8UEA2"/>
<dbReference type="EMBL" id="JAGPXC010000007">
    <property type="protein sequence ID" value="KAH6648358.1"/>
    <property type="molecule type" value="Genomic_DNA"/>
</dbReference>
<accession>A0A9P8UEA2</accession>
<dbReference type="PANTHER" id="PTHR21240:SF30">
    <property type="entry name" value="AMIDOHYDROLASE-RELATED DOMAIN-CONTAINING PROTEIN-RELATED"/>
    <property type="match status" value="1"/>
</dbReference>
<proteinExistence type="inferred from homology"/>
<reference evidence="5" key="1">
    <citation type="journal article" date="2021" name="Nat. Commun.">
        <title>Genetic determinants of endophytism in the Arabidopsis root mycobiome.</title>
        <authorList>
            <person name="Mesny F."/>
            <person name="Miyauchi S."/>
            <person name="Thiergart T."/>
            <person name="Pickel B."/>
            <person name="Atanasova L."/>
            <person name="Karlsson M."/>
            <person name="Huettel B."/>
            <person name="Barry K.W."/>
            <person name="Haridas S."/>
            <person name="Chen C."/>
            <person name="Bauer D."/>
            <person name="Andreopoulos W."/>
            <person name="Pangilinan J."/>
            <person name="LaButti K."/>
            <person name="Riley R."/>
            <person name="Lipzen A."/>
            <person name="Clum A."/>
            <person name="Drula E."/>
            <person name="Henrissat B."/>
            <person name="Kohler A."/>
            <person name="Grigoriev I.V."/>
            <person name="Martin F.M."/>
            <person name="Hacquard S."/>
        </authorList>
    </citation>
    <scope>NUCLEOTIDE SEQUENCE</scope>
    <source>
        <strain evidence="5">MPI-SDFR-AT-0073</strain>
    </source>
</reference>
<evidence type="ECO:0000256" key="2">
    <source>
        <dbReference type="ARBA" id="ARBA00023239"/>
    </source>
</evidence>
<organism evidence="5 6">
    <name type="scientific">Truncatella angustata</name>
    <dbReference type="NCBI Taxonomy" id="152316"/>
    <lineage>
        <taxon>Eukaryota</taxon>
        <taxon>Fungi</taxon>
        <taxon>Dikarya</taxon>
        <taxon>Ascomycota</taxon>
        <taxon>Pezizomycotina</taxon>
        <taxon>Sordariomycetes</taxon>
        <taxon>Xylariomycetidae</taxon>
        <taxon>Amphisphaeriales</taxon>
        <taxon>Sporocadaceae</taxon>
        <taxon>Truncatella</taxon>
    </lineage>
</organism>
<dbReference type="OrthoDB" id="432010at2759"/>
<dbReference type="GO" id="GO:0016831">
    <property type="term" value="F:carboxy-lyase activity"/>
    <property type="evidence" value="ECO:0007669"/>
    <property type="project" value="UniProtKB-KW"/>
</dbReference>
<dbReference type="GO" id="GO:0019748">
    <property type="term" value="P:secondary metabolic process"/>
    <property type="evidence" value="ECO:0007669"/>
    <property type="project" value="TreeGrafter"/>
</dbReference>
<dbReference type="InterPro" id="IPR032465">
    <property type="entry name" value="ACMSD"/>
</dbReference>
<evidence type="ECO:0000259" key="4">
    <source>
        <dbReference type="Pfam" id="PF04909"/>
    </source>
</evidence>
<dbReference type="Proteomes" id="UP000758603">
    <property type="component" value="Unassembled WGS sequence"/>
</dbReference>
<dbReference type="Gene3D" id="3.20.20.140">
    <property type="entry name" value="Metal-dependent hydrolases"/>
    <property type="match status" value="1"/>
</dbReference>
<dbReference type="InterPro" id="IPR006680">
    <property type="entry name" value="Amidohydro-rel"/>
</dbReference>
<comment type="similarity">
    <text evidence="3">Belongs to the metallo-dependent hydrolases superfamily.</text>
</comment>
<dbReference type="PANTHER" id="PTHR21240">
    <property type="entry name" value="2-AMINO-3-CARBOXYLMUCONATE-6-SEMIALDEHYDE DECARBOXYLASE"/>
    <property type="match status" value="1"/>
</dbReference>
<dbReference type="GO" id="GO:0016787">
    <property type="term" value="F:hydrolase activity"/>
    <property type="evidence" value="ECO:0007669"/>
    <property type="project" value="InterPro"/>
</dbReference>
<evidence type="ECO:0000256" key="3">
    <source>
        <dbReference type="RuleBase" id="RU366045"/>
    </source>
</evidence>
<protein>
    <recommendedName>
        <fullName evidence="4">Amidohydrolase-related domain-containing protein</fullName>
    </recommendedName>
</protein>
<dbReference type="GO" id="GO:0005829">
    <property type="term" value="C:cytosol"/>
    <property type="evidence" value="ECO:0007669"/>
    <property type="project" value="TreeGrafter"/>
</dbReference>
<evidence type="ECO:0000256" key="1">
    <source>
        <dbReference type="ARBA" id="ARBA00022793"/>
    </source>
</evidence>
<keyword evidence="6" id="KW-1185">Reference proteome</keyword>
<evidence type="ECO:0000313" key="6">
    <source>
        <dbReference type="Proteomes" id="UP000758603"/>
    </source>
</evidence>
<evidence type="ECO:0000313" key="5">
    <source>
        <dbReference type="EMBL" id="KAH6648358.1"/>
    </source>
</evidence>
<dbReference type="RefSeq" id="XP_045954865.1">
    <property type="nucleotide sequence ID" value="XM_046103433.1"/>
</dbReference>
<dbReference type="Pfam" id="PF04909">
    <property type="entry name" value="Amidohydro_2"/>
    <property type="match status" value="1"/>
</dbReference>
<name>A0A9P8UEA2_9PEZI</name>
<dbReference type="GeneID" id="70132325"/>
<dbReference type="InterPro" id="IPR032466">
    <property type="entry name" value="Metal_Hydrolase"/>
</dbReference>
<gene>
    <name evidence="5" type="ORF">BKA67DRAFT_574584</name>
</gene>
<keyword evidence="2 3" id="KW-0456">Lyase</keyword>
<sequence>MHLKYRNCQQARFLQQNRSQTALSIMTPPLITLEEHFLAEAAEDVKSLYSEQLGNIPELAAKLGDLGPLRLHSMDESNVSIQVISHGPGALRTSQCKAANDQLASAVKAYPDRFAGFAVLPVLDPAESAKELRRCVRELHFVGALIDNRFKNTYYDGPEYEVMWAAAQDLDVPIYLHPTWPSEEQLDLLYTGNFAQSATLSLSASGWGWHSDVALHILRLFSAGVFDKFPRLKIIAGHMGEMLPFMLHRIMQLSPRWGRRDRLFKEVYDTNIWITTSGVWSVDPMATILRNTRIDKILYSVDYPFAKNENGLIFMKELEESGLVTQEQLEQIAYKNSEQLLGLKVKKTF</sequence>